<dbReference type="PANTHER" id="PTHR30348:SF4">
    <property type="entry name" value="DUF72 DOMAIN-CONTAINING PROTEIN"/>
    <property type="match status" value="1"/>
</dbReference>
<reference evidence="1 2" key="1">
    <citation type="submission" date="2019-04" db="EMBL/GenBank/DDBJ databases">
        <title>Pedobacter sp. AR-2-6 sp. nov., isolated from Arctic soil.</title>
        <authorList>
            <person name="Dahal R.H."/>
            <person name="Kim D.-U."/>
        </authorList>
    </citation>
    <scope>NUCLEOTIDE SEQUENCE [LARGE SCALE GENOMIC DNA]</scope>
    <source>
        <strain evidence="1 2">AR-2-6</strain>
    </source>
</reference>
<organism evidence="1 2">
    <name type="scientific">Pedobacter cryotolerans</name>
    <dbReference type="NCBI Taxonomy" id="2571270"/>
    <lineage>
        <taxon>Bacteria</taxon>
        <taxon>Pseudomonadati</taxon>
        <taxon>Bacteroidota</taxon>
        <taxon>Sphingobacteriia</taxon>
        <taxon>Sphingobacteriales</taxon>
        <taxon>Sphingobacteriaceae</taxon>
        <taxon>Pedobacter</taxon>
    </lineage>
</organism>
<keyword evidence="2" id="KW-1185">Reference proteome</keyword>
<dbReference type="InterPro" id="IPR002763">
    <property type="entry name" value="DUF72"/>
</dbReference>
<accession>A0A4U1C7K4</accession>
<sequence>MSINKNNFYAGTSGLLLPVPNKTYYPQKFQDKSRLSYYSSLVNSIEINSSFYKIPQAITIAKWALAVPEDFKFTFKLFKAITHQKGLIFDEDLVSQFFKVIDHVRNKKGCVLVQLPPSININYFAQIRLLMMVLKVNNLNNCWKIAFEFRHPSLYCGEVFELLNEFNMGMVLHDKAKSASPFIDIEMDFVYLRFHGPDGNYKGTYDDEVLDEYSSYINDWLANKKQVYVYFNNTMGNVYANLNTLVKCVEIS</sequence>
<dbReference type="Gene3D" id="3.20.20.410">
    <property type="entry name" value="Protein of unknown function UPF0759"/>
    <property type="match status" value="1"/>
</dbReference>
<dbReference type="PANTHER" id="PTHR30348">
    <property type="entry name" value="UNCHARACTERIZED PROTEIN YECE"/>
    <property type="match status" value="1"/>
</dbReference>
<proteinExistence type="predicted"/>
<name>A0A4U1C7K4_9SPHI</name>
<dbReference type="InterPro" id="IPR036520">
    <property type="entry name" value="UPF0759_sf"/>
</dbReference>
<evidence type="ECO:0000313" key="1">
    <source>
        <dbReference type="EMBL" id="TKC01434.1"/>
    </source>
</evidence>
<dbReference type="OrthoDB" id="9780310at2"/>
<dbReference type="SUPFAM" id="SSF117396">
    <property type="entry name" value="TM1631-like"/>
    <property type="match status" value="1"/>
</dbReference>
<evidence type="ECO:0000313" key="2">
    <source>
        <dbReference type="Proteomes" id="UP000310477"/>
    </source>
</evidence>
<dbReference type="RefSeq" id="WP_136876802.1">
    <property type="nucleotide sequence ID" value="NZ_SWBO01000004.1"/>
</dbReference>
<comment type="caution">
    <text evidence="1">The sequence shown here is derived from an EMBL/GenBank/DDBJ whole genome shotgun (WGS) entry which is preliminary data.</text>
</comment>
<protein>
    <submittedName>
        <fullName evidence="1">DUF72 domain-containing protein</fullName>
    </submittedName>
</protein>
<dbReference type="Proteomes" id="UP000310477">
    <property type="component" value="Unassembled WGS sequence"/>
</dbReference>
<dbReference type="AlphaFoldDB" id="A0A4U1C7K4"/>
<gene>
    <name evidence="1" type="ORF">FA045_09365</name>
</gene>
<dbReference type="EMBL" id="SWBO01000004">
    <property type="protein sequence ID" value="TKC01434.1"/>
    <property type="molecule type" value="Genomic_DNA"/>
</dbReference>
<dbReference type="Pfam" id="PF01904">
    <property type="entry name" value="DUF72"/>
    <property type="match status" value="1"/>
</dbReference>